<dbReference type="Proteomes" id="UP001175211">
    <property type="component" value="Unassembled WGS sequence"/>
</dbReference>
<accession>A0AA39J850</accession>
<dbReference type="GeneID" id="85358375"/>
<gene>
    <name evidence="1" type="ORF">EV420DRAFT_1586965</name>
</gene>
<evidence type="ECO:0000313" key="1">
    <source>
        <dbReference type="EMBL" id="KAK0437920.1"/>
    </source>
</evidence>
<sequence>MPVPSQGNRTVHVPLMEHINGTNLRIFVPVPNAKAICDAHKLAIINMALNLNLDAFTRGVYPLEFQPRNVILRRPQVGRCFFEKEDCLVRSEVDLDDVRDVLVDLGKVRAARRNRIVRKYGFRVRYTYRCRERLEPYRTTRPSTAVYLWQRYKGGARIFESINALENGLELLTIMFYGSPSQTRHIGRLREFKILHAKHYDITNDPSSLVNWAKMVNFMTRMCSDDVEISRNIPSSHEYGRNCTVRSRQRP</sequence>
<dbReference type="RefSeq" id="XP_060322741.1">
    <property type="nucleotide sequence ID" value="XM_060474827.1"/>
</dbReference>
<comment type="caution">
    <text evidence="1">The sequence shown here is derived from an EMBL/GenBank/DDBJ whole genome shotgun (WGS) entry which is preliminary data.</text>
</comment>
<organism evidence="1 2">
    <name type="scientific">Armillaria tabescens</name>
    <name type="common">Ringless honey mushroom</name>
    <name type="synonym">Agaricus tabescens</name>
    <dbReference type="NCBI Taxonomy" id="1929756"/>
    <lineage>
        <taxon>Eukaryota</taxon>
        <taxon>Fungi</taxon>
        <taxon>Dikarya</taxon>
        <taxon>Basidiomycota</taxon>
        <taxon>Agaricomycotina</taxon>
        <taxon>Agaricomycetes</taxon>
        <taxon>Agaricomycetidae</taxon>
        <taxon>Agaricales</taxon>
        <taxon>Marasmiineae</taxon>
        <taxon>Physalacriaceae</taxon>
        <taxon>Desarmillaria</taxon>
    </lineage>
</organism>
<dbReference type="EMBL" id="JAUEPS010000103">
    <property type="protein sequence ID" value="KAK0437920.1"/>
    <property type="molecule type" value="Genomic_DNA"/>
</dbReference>
<reference evidence="1" key="1">
    <citation type="submission" date="2023-06" db="EMBL/GenBank/DDBJ databases">
        <authorList>
            <consortium name="Lawrence Berkeley National Laboratory"/>
            <person name="Ahrendt S."/>
            <person name="Sahu N."/>
            <person name="Indic B."/>
            <person name="Wong-Bajracharya J."/>
            <person name="Merenyi Z."/>
            <person name="Ke H.-M."/>
            <person name="Monk M."/>
            <person name="Kocsube S."/>
            <person name="Drula E."/>
            <person name="Lipzen A."/>
            <person name="Balint B."/>
            <person name="Henrissat B."/>
            <person name="Andreopoulos B."/>
            <person name="Martin F.M."/>
            <person name="Harder C.B."/>
            <person name="Rigling D."/>
            <person name="Ford K.L."/>
            <person name="Foster G.D."/>
            <person name="Pangilinan J."/>
            <person name="Papanicolaou A."/>
            <person name="Barry K."/>
            <person name="LaButti K."/>
            <person name="Viragh M."/>
            <person name="Koriabine M."/>
            <person name="Yan M."/>
            <person name="Riley R."/>
            <person name="Champramary S."/>
            <person name="Plett K.L."/>
            <person name="Tsai I.J."/>
            <person name="Slot J."/>
            <person name="Sipos G."/>
            <person name="Plett J."/>
            <person name="Nagy L.G."/>
            <person name="Grigoriev I.V."/>
        </authorList>
    </citation>
    <scope>NUCLEOTIDE SEQUENCE</scope>
    <source>
        <strain evidence="1">CCBAS 213</strain>
    </source>
</reference>
<keyword evidence="2" id="KW-1185">Reference proteome</keyword>
<protein>
    <submittedName>
        <fullName evidence="1">Uncharacterized protein</fullName>
    </submittedName>
</protein>
<proteinExistence type="predicted"/>
<evidence type="ECO:0000313" key="2">
    <source>
        <dbReference type="Proteomes" id="UP001175211"/>
    </source>
</evidence>
<dbReference type="AlphaFoldDB" id="A0AA39J850"/>
<name>A0AA39J850_ARMTA</name>